<feature type="compositionally biased region" description="Low complexity" evidence="8">
    <location>
        <begin position="48"/>
        <end position="58"/>
    </location>
</feature>
<evidence type="ECO:0000313" key="11">
    <source>
        <dbReference type="EMBL" id="JAR93181.1"/>
    </source>
</evidence>
<evidence type="ECO:0000256" key="10">
    <source>
        <dbReference type="SAM" id="SignalP"/>
    </source>
</evidence>
<dbReference type="AlphaFoldDB" id="A0A147BR29"/>
<evidence type="ECO:0000256" key="9">
    <source>
        <dbReference type="SAM" id="Phobius"/>
    </source>
</evidence>
<dbReference type="PANTHER" id="PTHR28607">
    <property type="entry name" value="EXPRESSED PROTEIN"/>
    <property type="match status" value="1"/>
</dbReference>
<evidence type="ECO:0000256" key="6">
    <source>
        <dbReference type="ARBA" id="ARBA00023136"/>
    </source>
</evidence>
<comment type="subcellular location">
    <subcellularLocation>
        <location evidence="1">Membrane</location>
        <topology evidence="1">Single-pass type I membrane protein</topology>
    </subcellularLocation>
</comment>
<keyword evidence="5 9" id="KW-1133">Transmembrane helix</keyword>
<evidence type="ECO:0000256" key="5">
    <source>
        <dbReference type="ARBA" id="ARBA00022989"/>
    </source>
</evidence>
<accession>A0A147BR29</accession>
<dbReference type="Pfam" id="PF06679">
    <property type="entry name" value="DUF1180"/>
    <property type="match status" value="1"/>
</dbReference>
<dbReference type="GO" id="GO:0016020">
    <property type="term" value="C:membrane"/>
    <property type="evidence" value="ECO:0007669"/>
    <property type="project" value="UniProtKB-SubCell"/>
</dbReference>
<evidence type="ECO:0000256" key="8">
    <source>
        <dbReference type="SAM" id="MobiDB-lite"/>
    </source>
</evidence>
<name>A0A147BR29_IXORI</name>
<evidence type="ECO:0000256" key="4">
    <source>
        <dbReference type="ARBA" id="ARBA00022729"/>
    </source>
</evidence>
<keyword evidence="6 9" id="KW-0472">Membrane</keyword>
<organism evidence="11">
    <name type="scientific">Ixodes ricinus</name>
    <name type="common">Common tick</name>
    <name type="synonym">Acarus ricinus</name>
    <dbReference type="NCBI Taxonomy" id="34613"/>
    <lineage>
        <taxon>Eukaryota</taxon>
        <taxon>Metazoa</taxon>
        <taxon>Ecdysozoa</taxon>
        <taxon>Arthropoda</taxon>
        <taxon>Chelicerata</taxon>
        <taxon>Arachnida</taxon>
        <taxon>Acari</taxon>
        <taxon>Parasitiformes</taxon>
        <taxon>Ixodida</taxon>
        <taxon>Ixodoidea</taxon>
        <taxon>Ixodidae</taxon>
        <taxon>Ixodinae</taxon>
        <taxon>Ixodes</taxon>
    </lineage>
</organism>
<feature type="signal peptide" evidence="10">
    <location>
        <begin position="1"/>
        <end position="23"/>
    </location>
</feature>
<evidence type="ECO:0000256" key="3">
    <source>
        <dbReference type="ARBA" id="ARBA00022692"/>
    </source>
</evidence>
<keyword evidence="3 9" id="KW-0812">Transmembrane</keyword>
<reference evidence="11" key="1">
    <citation type="journal article" date="2018" name="PLoS Negl. Trop. Dis.">
        <title>Sialome diversity of ticks revealed by RNAseq of single tick salivary glands.</title>
        <authorList>
            <person name="Perner J."/>
            <person name="Kropackova S."/>
            <person name="Kopacek P."/>
            <person name="Ribeiro J.M."/>
        </authorList>
    </citation>
    <scope>NUCLEOTIDE SEQUENCE</scope>
    <source>
        <strain evidence="11">Siblings of single egg batch collected in Ceske Budejovice</strain>
        <tissue evidence="11">Salivary glands</tissue>
    </source>
</reference>
<evidence type="ECO:0008006" key="12">
    <source>
        <dbReference type="Google" id="ProtNLM"/>
    </source>
</evidence>
<dbReference type="EMBL" id="GEGO01002223">
    <property type="protein sequence ID" value="JAR93181.1"/>
    <property type="molecule type" value="Transcribed_RNA"/>
</dbReference>
<feature type="chain" id="PRO_5007542743" description="Secreted protein" evidence="10">
    <location>
        <begin position="24"/>
        <end position="160"/>
    </location>
</feature>
<sequence>MIPSKLWLVALFLWCVAASATAAASVSDKQVASSNKSVSHDTSPPKDSPTTTSSVSDNVNHVVHDDSFTARQNSTGATHTSFIFNKQANGVVLRSFYVIVGVMSIILVYFVVRMARSRYRHSKTRRYGIIATRAAELEMQPLDRLDDEEEETTLFEANKR</sequence>
<keyword evidence="4 10" id="KW-0732">Signal</keyword>
<comment type="similarity">
    <text evidence="2">Belongs to the FAM174 family.</text>
</comment>
<keyword evidence="7" id="KW-0325">Glycoprotein</keyword>
<feature type="transmembrane region" description="Helical" evidence="9">
    <location>
        <begin position="91"/>
        <end position="112"/>
    </location>
</feature>
<proteinExistence type="inferred from homology"/>
<protein>
    <recommendedName>
        <fullName evidence="12">Secreted protein</fullName>
    </recommendedName>
</protein>
<evidence type="ECO:0000256" key="1">
    <source>
        <dbReference type="ARBA" id="ARBA00004479"/>
    </source>
</evidence>
<evidence type="ECO:0000256" key="2">
    <source>
        <dbReference type="ARBA" id="ARBA00006986"/>
    </source>
</evidence>
<feature type="region of interest" description="Disordered" evidence="8">
    <location>
        <begin position="34"/>
        <end position="58"/>
    </location>
</feature>
<dbReference type="InterPro" id="IPR009565">
    <property type="entry name" value="FAM174-like"/>
</dbReference>
<dbReference type="PANTHER" id="PTHR28607:SF4">
    <property type="entry name" value="TRANSMEMBRANE PROTEIN"/>
    <property type="match status" value="1"/>
</dbReference>
<evidence type="ECO:0000256" key="7">
    <source>
        <dbReference type="ARBA" id="ARBA00023180"/>
    </source>
</evidence>